<protein>
    <submittedName>
        <fullName evidence="2">Uncharacterized protein</fullName>
    </submittedName>
</protein>
<evidence type="ECO:0000313" key="2">
    <source>
        <dbReference type="EMBL" id="GMT26041.1"/>
    </source>
</evidence>
<dbReference type="EMBL" id="BTSY01000004">
    <property type="protein sequence ID" value="GMT26041.1"/>
    <property type="molecule type" value="Genomic_DNA"/>
</dbReference>
<comment type="caution">
    <text evidence="2">The sequence shown here is derived from an EMBL/GenBank/DDBJ whole genome shotgun (WGS) entry which is preliminary data.</text>
</comment>
<sequence>TKRFSSLQYYSNQRYPGQLLISGSPDWIHLSYMGTPHSAILQLALLSPRQESAMNRLADAADAVFEYSLRQLSELRRDPFDKSTQFIIILSLLRLVHDAFLNGILVFSSFGFLLTSLFLLRNHRFIWPFQQHAQIKKKAYSSLTSMLTHSLFHMFMASKTRCIFLDSLIALITFLTWNSQLELPQRVERPREQIRRAERG</sequence>
<proteinExistence type="predicted"/>
<dbReference type="Proteomes" id="UP001432322">
    <property type="component" value="Unassembled WGS sequence"/>
</dbReference>
<dbReference type="AlphaFoldDB" id="A0AAV5W1P3"/>
<keyword evidence="3" id="KW-1185">Reference proteome</keyword>
<evidence type="ECO:0000256" key="1">
    <source>
        <dbReference type="SAM" id="Phobius"/>
    </source>
</evidence>
<gene>
    <name evidence="2" type="ORF">PFISCL1PPCAC_17338</name>
</gene>
<keyword evidence="1" id="KW-1133">Transmembrane helix</keyword>
<organism evidence="2 3">
    <name type="scientific">Pristionchus fissidentatus</name>
    <dbReference type="NCBI Taxonomy" id="1538716"/>
    <lineage>
        <taxon>Eukaryota</taxon>
        <taxon>Metazoa</taxon>
        <taxon>Ecdysozoa</taxon>
        <taxon>Nematoda</taxon>
        <taxon>Chromadorea</taxon>
        <taxon>Rhabditida</taxon>
        <taxon>Rhabditina</taxon>
        <taxon>Diplogasteromorpha</taxon>
        <taxon>Diplogasteroidea</taxon>
        <taxon>Neodiplogasteridae</taxon>
        <taxon>Pristionchus</taxon>
    </lineage>
</organism>
<reference evidence="2" key="1">
    <citation type="submission" date="2023-10" db="EMBL/GenBank/DDBJ databases">
        <title>Genome assembly of Pristionchus species.</title>
        <authorList>
            <person name="Yoshida K."/>
            <person name="Sommer R.J."/>
        </authorList>
    </citation>
    <scope>NUCLEOTIDE SEQUENCE</scope>
    <source>
        <strain evidence="2">RS5133</strain>
    </source>
</reference>
<feature type="transmembrane region" description="Helical" evidence="1">
    <location>
        <begin position="99"/>
        <end position="120"/>
    </location>
</feature>
<name>A0AAV5W1P3_9BILA</name>
<keyword evidence="1" id="KW-0812">Transmembrane</keyword>
<feature type="non-terminal residue" evidence="2">
    <location>
        <position position="1"/>
    </location>
</feature>
<accession>A0AAV5W1P3</accession>
<keyword evidence="1" id="KW-0472">Membrane</keyword>
<evidence type="ECO:0000313" key="3">
    <source>
        <dbReference type="Proteomes" id="UP001432322"/>
    </source>
</evidence>